<proteinExistence type="predicted"/>
<accession>A0A0M3IV51</accession>
<evidence type="ECO:0000313" key="1">
    <source>
        <dbReference type="Proteomes" id="UP000036681"/>
    </source>
</evidence>
<dbReference type="WBParaSite" id="ALUE_0002262901-mRNA-1">
    <property type="protein sequence ID" value="ALUE_0002262901-mRNA-1"/>
    <property type="gene ID" value="ALUE_0002262901"/>
</dbReference>
<keyword evidence="1" id="KW-1185">Reference proteome</keyword>
<reference evidence="2" key="1">
    <citation type="submission" date="2017-02" db="UniProtKB">
        <authorList>
            <consortium name="WormBaseParasite"/>
        </authorList>
    </citation>
    <scope>IDENTIFICATION</scope>
</reference>
<dbReference type="Proteomes" id="UP000036681">
    <property type="component" value="Unplaced"/>
</dbReference>
<protein>
    <submittedName>
        <fullName evidence="2">Secreted protein</fullName>
    </submittedName>
</protein>
<sequence length="78" mass="8891">MATIFDLLPDVLLTIMGLLSLIRTKRFRDAFAATAALFGMDEAQLYSEVELFLQEHWDEEFAALDVHSRGLQYFGSFS</sequence>
<dbReference type="AlphaFoldDB" id="A0A0M3IV51"/>
<evidence type="ECO:0000313" key="2">
    <source>
        <dbReference type="WBParaSite" id="ALUE_0002262901-mRNA-1"/>
    </source>
</evidence>
<name>A0A0M3IV51_ASCLU</name>
<organism evidence="1 2">
    <name type="scientific">Ascaris lumbricoides</name>
    <name type="common">Giant roundworm</name>
    <dbReference type="NCBI Taxonomy" id="6252"/>
    <lineage>
        <taxon>Eukaryota</taxon>
        <taxon>Metazoa</taxon>
        <taxon>Ecdysozoa</taxon>
        <taxon>Nematoda</taxon>
        <taxon>Chromadorea</taxon>
        <taxon>Rhabditida</taxon>
        <taxon>Spirurina</taxon>
        <taxon>Ascaridomorpha</taxon>
        <taxon>Ascaridoidea</taxon>
        <taxon>Ascarididae</taxon>
        <taxon>Ascaris</taxon>
    </lineage>
</organism>